<keyword evidence="3" id="KW-0804">Transcription</keyword>
<evidence type="ECO:0000313" key="6">
    <source>
        <dbReference type="Proteomes" id="UP000308917"/>
    </source>
</evidence>
<dbReference type="PANTHER" id="PTHR46796">
    <property type="entry name" value="HTH-TYPE TRANSCRIPTIONAL ACTIVATOR RHAS-RELATED"/>
    <property type="match status" value="1"/>
</dbReference>
<dbReference type="InterPro" id="IPR018062">
    <property type="entry name" value="HTH_AraC-typ_CS"/>
</dbReference>
<evidence type="ECO:0000256" key="3">
    <source>
        <dbReference type="ARBA" id="ARBA00023163"/>
    </source>
</evidence>
<dbReference type="GO" id="GO:0043565">
    <property type="term" value="F:sequence-specific DNA binding"/>
    <property type="evidence" value="ECO:0007669"/>
    <property type="project" value="InterPro"/>
</dbReference>
<dbReference type="Proteomes" id="UP000308917">
    <property type="component" value="Unassembled WGS sequence"/>
</dbReference>
<dbReference type="RefSeq" id="WP_136574916.1">
    <property type="nucleotide sequence ID" value="NZ_STFG01000034.1"/>
</dbReference>
<evidence type="ECO:0000313" key="5">
    <source>
        <dbReference type="EMBL" id="THT96167.1"/>
    </source>
</evidence>
<keyword evidence="6" id="KW-1185">Reference proteome</keyword>
<comment type="caution">
    <text evidence="5">The sequence shown here is derived from an EMBL/GenBank/DDBJ whole genome shotgun (WGS) entry which is preliminary data.</text>
</comment>
<sequence length="327" mass="35706">MDTLSEVLSMCRSEQAVTARFVLGQPWALSSQGVPGTMLRVAQGAPYWMAVGKEPAQQVFPGDVVLLPQGSAHVMGSAVGVAPVPFSQLIQKWSLGPKDTNPLVFEHGGRGVGTCVSSVMLWVNAQSRHALLRLLPPLVIVRTKEQPLLAVLGATLEQVVAASVARQPGWRLAAGRMGEVLLIEVLRLRLGHMLPNERSWMQGLSDPQIAQALLAMHRQPDAAWSVQSLAQQVAMSRSAFAMRFKELVGQTPIAYLTHQRMTRAAEQLEAGTVALFAVAEQAGYDSDRVFARAFKRWSGLPPSVYQRRAERNKRHYSSLETGVQDAT</sequence>
<dbReference type="InterPro" id="IPR032783">
    <property type="entry name" value="AraC_lig"/>
</dbReference>
<organism evidence="5 6">
    <name type="scientific">Lampropedia puyangensis</name>
    <dbReference type="NCBI Taxonomy" id="1330072"/>
    <lineage>
        <taxon>Bacteria</taxon>
        <taxon>Pseudomonadati</taxon>
        <taxon>Pseudomonadota</taxon>
        <taxon>Betaproteobacteria</taxon>
        <taxon>Burkholderiales</taxon>
        <taxon>Comamonadaceae</taxon>
        <taxon>Lampropedia</taxon>
    </lineage>
</organism>
<dbReference type="EMBL" id="STFG01000034">
    <property type="protein sequence ID" value="THT96167.1"/>
    <property type="molecule type" value="Genomic_DNA"/>
</dbReference>
<dbReference type="SMART" id="SM00342">
    <property type="entry name" value="HTH_ARAC"/>
    <property type="match status" value="1"/>
</dbReference>
<dbReference type="PROSITE" id="PS01124">
    <property type="entry name" value="HTH_ARAC_FAMILY_2"/>
    <property type="match status" value="1"/>
</dbReference>
<dbReference type="InterPro" id="IPR050204">
    <property type="entry name" value="AraC_XylS_family_regulators"/>
</dbReference>
<evidence type="ECO:0000256" key="1">
    <source>
        <dbReference type="ARBA" id="ARBA00023015"/>
    </source>
</evidence>
<feature type="domain" description="HTH araC/xylS-type" evidence="4">
    <location>
        <begin position="210"/>
        <end position="308"/>
    </location>
</feature>
<dbReference type="Pfam" id="PF12852">
    <property type="entry name" value="Cupin_6"/>
    <property type="match status" value="1"/>
</dbReference>
<gene>
    <name evidence="5" type="ORF">E9531_16740</name>
</gene>
<evidence type="ECO:0000259" key="4">
    <source>
        <dbReference type="PROSITE" id="PS01124"/>
    </source>
</evidence>
<keyword evidence="1" id="KW-0805">Transcription regulation</keyword>
<protein>
    <submittedName>
        <fullName evidence="5">AraC family transcriptional regulator</fullName>
    </submittedName>
</protein>
<keyword evidence="2" id="KW-0238">DNA-binding</keyword>
<name>A0A4S8EN84_9BURK</name>
<accession>A0A4S8EN84</accession>
<dbReference type="InterPro" id="IPR009057">
    <property type="entry name" value="Homeodomain-like_sf"/>
</dbReference>
<reference evidence="5 6" key="1">
    <citation type="journal article" date="2015" name="Antonie Van Leeuwenhoek">
        <title>Lampropedia puyangensis sp. nov., isolated from symptomatic bark of Populus ? euramericana canker and emended description of Lampropedia hyalina (Ehrenberg 1832) Lee et al. 2004.</title>
        <authorList>
            <person name="Li Y."/>
            <person name="Wang T."/>
            <person name="Piao C.G."/>
            <person name="Wang L.F."/>
            <person name="Tian G.Z."/>
            <person name="Zhu T.H."/>
            <person name="Guo M.W."/>
        </authorList>
    </citation>
    <scope>NUCLEOTIDE SEQUENCE [LARGE SCALE GENOMIC DNA]</scope>
    <source>
        <strain evidence="5 6">2-bin</strain>
    </source>
</reference>
<dbReference type="Gene3D" id="1.10.10.60">
    <property type="entry name" value="Homeodomain-like"/>
    <property type="match status" value="2"/>
</dbReference>
<dbReference type="AlphaFoldDB" id="A0A4S8EN84"/>
<dbReference type="InterPro" id="IPR018060">
    <property type="entry name" value="HTH_AraC"/>
</dbReference>
<dbReference type="PANTHER" id="PTHR46796:SF7">
    <property type="entry name" value="ARAC FAMILY TRANSCRIPTIONAL REGULATOR"/>
    <property type="match status" value="1"/>
</dbReference>
<dbReference type="OrthoDB" id="9789899at2"/>
<dbReference type="SUPFAM" id="SSF46689">
    <property type="entry name" value="Homeodomain-like"/>
    <property type="match status" value="2"/>
</dbReference>
<dbReference type="Pfam" id="PF12833">
    <property type="entry name" value="HTH_18"/>
    <property type="match status" value="1"/>
</dbReference>
<dbReference type="PROSITE" id="PS00041">
    <property type="entry name" value="HTH_ARAC_FAMILY_1"/>
    <property type="match status" value="1"/>
</dbReference>
<proteinExistence type="predicted"/>
<dbReference type="GO" id="GO:0003700">
    <property type="term" value="F:DNA-binding transcription factor activity"/>
    <property type="evidence" value="ECO:0007669"/>
    <property type="project" value="InterPro"/>
</dbReference>
<evidence type="ECO:0000256" key="2">
    <source>
        <dbReference type="ARBA" id="ARBA00023125"/>
    </source>
</evidence>